<reference evidence="2 3" key="1">
    <citation type="journal article" date="2011" name="Cell">
        <title>The monarch butterfly genome yields insights into long-distance migration.</title>
        <authorList>
            <person name="Zhan S."/>
            <person name="Merlin C."/>
            <person name="Boore J.L."/>
            <person name="Reppert S.M."/>
        </authorList>
    </citation>
    <scope>NUCLEOTIDE SEQUENCE [LARGE SCALE GENOMIC DNA]</scope>
    <source>
        <strain evidence="2">F-2</strain>
    </source>
</reference>
<dbReference type="Proteomes" id="UP000007151">
    <property type="component" value="Unassembled WGS sequence"/>
</dbReference>
<dbReference type="STRING" id="278856.A0A212EIA9"/>
<feature type="compositionally biased region" description="Basic and acidic residues" evidence="1">
    <location>
        <begin position="1"/>
        <end position="25"/>
    </location>
</feature>
<dbReference type="KEGG" id="dpl:KGM_212566"/>
<feature type="compositionally biased region" description="Low complexity" evidence="1">
    <location>
        <begin position="93"/>
        <end position="106"/>
    </location>
</feature>
<feature type="compositionally biased region" description="Basic and acidic residues" evidence="1">
    <location>
        <begin position="50"/>
        <end position="59"/>
    </location>
</feature>
<name>A0A212EIA9_DANPL</name>
<accession>A0A212EIA9</accession>
<evidence type="ECO:0000313" key="2">
    <source>
        <dbReference type="EMBL" id="OWR41219.1"/>
    </source>
</evidence>
<sequence>MKASKDNSKTRFGHRESSNNFHKVDQTISSPELVLPKLWTTLKKSDKHIAIDRIWKSPRDGPSASESNLSDKRDEEIKNIDQIDKRTLAEGDSSSPVMQNSSNSSKKSSKNVQESQNCEGYKYEKSVSPSLDPNDPLTRQIRDIHHETRKSARIIKDSRTRLLDIQKKTNLTEADIKELGDRNELLLREMERFDRLTKNIQRLVGPEKYQIKSKDCQQMDNIPNKIYESLTLPGKKRKEPSVILGFPKNYTGEMEAPTRSKSEIDLTRKLSESYDMQEKLVADNADLEVKRFAFRLMKLECFVKHLKKGNGDFDRLELKIL</sequence>
<feature type="compositionally biased region" description="Basic and acidic residues" evidence="1">
    <location>
        <begin position="69"/>
        <end position="89"/>
    </location>
</feature>
<organism evidence="2 3">
    <name type="scientific">Danaus plexippus plexippus</name>
    <dbReference type="NCBI Taxonomy" id="278856"/>
    <lineage>
        <taxon>Eukaryota</taxon>
        <taxon>Metazoa</taxon>
        <taxon>Ecdysozoa</taxon>
        <taxon>Arthropoda</taxon>
        <taxon>Hexapoda</taxon>
        <taxon>Insecta</taxon>
        <taxon>Pterygota</taxon>
        <taxon>Neoptera</taxon>
        <taxon>Endopterygota</taxon>
        <taxon>Lepidoptera</taxon>
        <taxon>Glossata</taxon>
        <taxon>Ditrysia</taxon>
        <taxon>Papilionoidea</taxon>
        <taxon>Nymphalidae</taxon>
        <taxon>Danainae</taxon>
        <taxon>Danaini</taxon>
        <taxon>Danaina</taxon>
        <taxon>Danaus</taxon>
        <taxon>Danaus</taxon>
    </lineage>
</organism>
<dbReference type="InParanoid" id="A0A212EIA9"/>
<comment type="caution">
    <text evidence="2">The sequence shown here is derived from an EMBL/GenBank/DDBJ whole genome shotgun (WGS) entry which is preliminary data.</text>
</comment>
<evidence type="ECO:0000313" key="3">
    <source>
        <dbReference type="Proteomes" id="UP000007151"/>
    </source>
</evidence>
<feature type="region of interest" description="Disordered" evidence="1">
    <location>
        <begin position="50"/>
        <end position="117"/>
    </location>
</feature>
<proteinExistence type="predicted"/>
<evidence type="ECO:0000256" key="1">
    <source>
        <dbReference type="SAM" id="MobiDB-lite"/>
    </source>
</evidence>
<dbReference type="EMBL" id="AGBW02014676">
    <property type="protein sequence ID" value="OWR41219.1"/>
    <property type="molecule type" value="Genomic_DNA"/>
</dbReference>
<gene>
    <name evidence="2" type="ORF">KGM_212566</name>
</gene>
<feature type="region of interest" description="Disordered" evidence="1">
    <location>
        <begin position="1"/>
        <end position="27"/>
    </location>
</feature>
<dbReference type="AlphaFoldDB" id="A0A212EIA9"/>
<keyword evidence="3" id="KW-1185">Reference proteome</keyword>
<protein>
    <submittedName>
        <fullName evidence="2">Outer dense fiber protein 2</fullName>
    </submittedName>
</protein>